<accession>A0A8X6MB19</accession>
<protein>
    <submittedName>
        <fullName evidence="1">Uncharacterized protein</fullName>
    </submittedName>
</protein>
<evidence type="ECO:0000313" key="1">
    <source>
        <dbReference type="EMBL" id="GFS38072.1"/>
    </source>
</evidence>
<keyword evidence="2" id="KW-1185">Reference proteome</keyword>
<sequence>MPAHQKCQFLVLVKQKLDRDQKWGRISFREESVFKLILEAYTSRESLKTRNKVSNIIERDCLGGVELLFGKISFLVLVLDFTFYKKES</sequence>
<name>A0A8X6MB19_9ARAC</name>
<proteinExistence type="predicted"/>
<dbReference type="Proteomes" id="UP000886998">
    <property type="component" value="Unassembled WGS sequence"/>
</dbReference>
<dbReference type="EMBL" id="BMAV01025058">
    <property type="protein sequence ID" value="GFS38072.1"/>
    <property type="molecule type" value="Genomic_DNA"/>
</dbReference>
<comment type="caution">
    <text evidence="1">The sequence shown here is derived from an EMBL/GenBank/DDBJ whole genome shotgun (WGS) entry which is preliminary data.</text>
</comment>
<evidence type="ECO:0000313" key="2">
    <source>
        <dbReference type="Proteomes" id="UP000886998"/>
    </source>
</evidence>
<reference evidence="1" key="1">
    <citation type="submission" date="2020-08" db="EMBL/GenBank/DDBJ databases">
        <title>Multicomponent nature underlies the extraordinary mechanical properties of spider dragline silk.</title>
        <authorList>
            <person name="Kono N."/>
            <person name="Nakamura H."/>
            <person name="Mori M."/>
            <person name="Yoshida Y."/>
            <person name="Ohtoshi R."/>
            <person name="Malay A.D."/>
            <person name="Moran D.A.P."/>
            <person name="Tomita M."/>
            <person name="Numata K."/>
            <person name="Arakawa K."/>
        </authorList>
    </citation>
    <scope>NUCLEOTIDE SEQUENCE</scope>
</reference>
<organism evidence="1 2">
    <name type="scientific">Trichonephila inaurata madagascariensis</name>
    <dbReference type="NCBI Taxonomy" id="2747483"/>
    <lineage>
        <taxon>Eukaryota</taxon>
        <taxon>Metazoa</taxon>
        <taxon>Ecdysozoa</taxon>
        <taxon>Arthropoda</taxon>
        <taxon>Chelicerata</taxon>
        <taxon>Arachnida</taxon>
        <taxon>Araneae</taxon>
        <taxon>Araneomorphae</taxon>
        <taxon>Entelegynae</taxon>
        <taxon>Araneoidea</taxon>
        <taxon>Nephilidae</taxon>
        <taxon>Trichonephila</taxon>
        <taxon>Trichonephila inaurata</taxon>
    </lineage>
</organism>
<dbReference type="AlphaFoldDB" id="A0A8X6MB19"/>
<gene>
    <name evidence="1" type="ORF">TNIN_390441</name>
</gene>